<feature type="domain" description="Sialidase" evidence="1">
    <location>
        <begin position="173"/>
        <end position="370"/>
    </location>
</feature>
<dbReference type="Pfam" id="PF13088">
    <property type="entry name" value="BNR_2"/>
    <property type="match status" value="1"/>
</dbReference>
<dbReference type="PANTHER" id="PTHR43752">
    <property type="entry name" value="BNR/ASP-BOX REPEAT FAMILY PROTEIN"/>
    <property type="match status" value="1"/>
</dbReference>
<dbReference type="RefSeq" id="WP_077026471.1">
    <property type="nucleotide sequence ID" value="NZ_CP017641.1"/>
</dbReference>
<dbReference type="AlphaFoldDB" id="A0A1P8WMJ9"/>
<accession>A0A1P8WMJ9</accession>
<dbReference type="Gene3D" id="2.120.10.10">
    <property type="match status" value="1"/>
</dbReference>
<protein>
    <submittedName>
        <fullName evidence="2">Neuraminidase (Sialidase)</fullName>
    </submittedName>
</protein>
<name>A0A1P8WMJ9_9PLAN</name>
<dbReference type="InterPro" id="IPR011040">
    <property type="entry name" value="Sialidase"/>
</dbReference>
<evidence type="ECO:0000259" key="1">
    <source>
        <dbReference type="Pfam" id="PF13088"/>
    </source>
</evidence>
<dbReference type="CDD" id="cd15482">
    <property type="entry name" value="Sialidase_non-viral"/>
    <property type="match status" value="1"/>
</dbReference>
<sequence length="614" mass="67832">MSLRVRICTLFSVLLWLHVGFAPLAEAAPPVLLLQEPLTNSEPPARRMGYAIMRMPDGTFAFYDRYRPESGPLRMPDRNGRVHSLSPGLPDRVLSDPSIMNSGVLNNPQVILTPDSNVVSMQVRREALTSEQAAEIGLRSYLDVWMQTAGPEGVPEPKMIWRGYNGSQMEYQQLKNGRLLVPFGSMQPHARPEPPTGRHKTVIQYSDDGGATWHESPSKLTAACYANFNGLNEGACEPAIEELSDGRLWMLMRTSAGFLYESFSSDNGTTWTKATASRFHTSTGPPNIMRHSNGWLVVTWNNCEMPPRANGDGVYGGRDALHMAVSDDDGKTWRGFREIYLDHRRNDNPAKSGDRGTAYPLGAFTDDGRIVILAGQGAGGRNAIVIDPEWIEETQAATDFSNGLEDWSVYKHHGPARGWWRARAVGCEVVSSPTDAASRCLHVRKPDELPADGATWNFPNGWTGSLTTRIMLPAGSQGGILSLNDRMFDPSNDYGEQFSVFRLELRSDAILNHAIRPGQWHDVVLKWDLAAAECRVLVDGMPAGTLPLNNATLNGISYVRFRSSATSLDAAGFLVDSVKVQIDTPHAPECSTQDRIQQEQRYVQRVVPTWAIGE</sequence>
<dbReference type="EMBL" id="CP017641">
    <property type="protein sequence ID" value="APZ95285.1"/>
    <property type="molecule type" value="Genomic_DNA"/>
</dbReference>
<organism evidence="2 3">
    <name type="scientific">Fuerstiella marisgermanici</name>
    <dbReference type="NCBI Taxonomy" id="1891926"/>
    <lineage>
        <taxon>Bacteria</taxon>
        <taxon>Pseudomonadati</taxon>
        <taxon>Planctomycetota</taxon>
        <taxon>Planctomycetia</taxon>
        <taxon>Planctomycetales</taxon>
        <taxon>Planctomycetaceae</taxon>
        <taxon>Fuerstiella</taxon>
    </lineage>
</organism>
<dbReference type="PANTHER" id="PTHR43752:SF2">
    <property type="entry name" value="BNR_ASP-BOX REPEAT FAMILY PROTEIN"/>
    <property type="match status" value="1"/>
</dbReference>
<dbReference type="STRING" id="1891926.Fuma_04941"/>
<dbReference type="SUPFAM" id="SSF50939">
    <property type="entry name" value="Sialidases"/>
    <property type="match status" value="1"/>
</dbReference>
<evidence type="ECO:0000313" key="3">
    <source>
        <dbReference type="Proteomes" id="UP000187735"/>
    </source>
</evidence>
<gene>
    <name evidence="2" type="ORF">Fuma_04941</name>
</gene>
<proteinExistence type="predicted"/>
<dbReference type="OrthoDB" id="2519939at2"/>
<reference evidence="2 3" key="1">
    <citation type="journal article" date="2016" name="Front. Microbiol.">
        <title>Fuerstia marisgermanicae gen. nov., sp. nov., an Unusual Member of the Phylum Planctomycetes from the German Wadden Sea.</title>
        <authorList>
            <person name="Kohn T."/>
            <person name="Heuer A."/>
            <person name="Jogler M."/>
            <person name="Vollmers J."/>
            <person name="Boedeker C."/>
            <person name="Bunk B."/>
            <person name="Rast P."/>
            <person name="Borchert D."/>
            <person name="Glockner I."/>
            <person name="Freese H.M."/>
            <person name="Klenk H.P."/>
            <person name="Overmann J."/>
            <person name="Kaster A.K."/>
            <person name="Rohde M."/>
            <person name="Wiegand S."/>
            <person name="Jogler C."/>
        </authorList>
    </citation>
    <scope>NUCLEOTIDE SEQUENCE [LARGE SCALE GENOMIC DNA]</scope>
    <source>
        <strain evidence="2 3">NH11</strain>
    </source>
</reference>
<dbReference type="Proteomes" id="UP000187735">
    <property type="component" value="Chromosome"/>
</dbReference>
<keyword evidence="3" id="KW-1185">Reference proteome</keyword>
<evidence type="ECO:0000313" key="2">
    <source>
        <dbReference type="EMBL" id="APZ95285.1"/>
    </source>
</evidence>
<dbReference type="InterPro" id="IPR036278">
    <property type="entry name" value="Sialidase_sf"/>
</dbReference>
<dbReference type="KEGG" id="fmr:Fuma_04941"/>